<dbReference type="InterPro" id="IPR032466">
    <property type="entry name" value="Metal_Hydrolase"/>
</dbReference>
<keyword evidence="4" id="KW-1185">Reference proteome</keyword>
<protein>
    <submittedName>
        <fullName evidence="3">Amidohydrolase family protein</fullName>
    </submittedName>
</protein>
<reference evidence="3 4" key="1">
    <citation type="journal article" date="2021" name="Microorganisms">
        <title>Acidisoma silvae sp. nov. and Acidisomacellulosilytica sp. nov., Two Acidophilic Bacteria Isolated from Decaying Wood, Hydrolyzing Cellulose and Producing Poly-3-hydroxybutyrate.</title>
        <authorList>
            <person name="Mieszkin S."/>
            <person name="Pouder E."/>
            <person name="Uroz S."/>
            <person name="Simon-Colin C."/>
            <person name="Alain K."/>
        </authorList>
    </citation>
    <scope>NUCLEOTIDE SEQUENCE [LARGE SCALE GENOMIC DNA]</scope>
    <source>
        <strain evidence="3 4">HW T5.17</strain>
    </source>
</reference>
<proteinExistence type="inferred from homology"/>
<dbReference type="Gene3D" id="3.20.20.140">
    <property type="entry name" value="Metal-dependent hydrolases"/>
    <property type="match status" value="1"/>
</dbReference>
<evidence type="ECO:0000313" key="3">
    <source>
        <dbReference type="EMBL" id="MCB8881338.1"/>
    </source>
</evidence>
<organism evidence="3 4">
    <name type="scientific">Acidisoma cellulosilyticum</name>
    <dbReference type="NCBI Taxonomy" id="2802395"/>
    <lineage>
        <taxon>Bacteria</taxon>
        <taxon>Pseudomonadati</taxon>
        <taxon>Pseudomonadota</taxon>
        <taxon>Alphaproteobacteria</taxon>
        <taxon>Acetobacterales</taxon>
        <taxon>Acidocellaceae</taxon>
        <taxon>Acidisoma</taxon>
    </lineage>
</organism>
<comment type="similarity">
    <text evidence="1">Belongs to the metallo-dependent hydrolases superfamily.</text>
</comment>
<dbReference type="InterPro" id="IPR006680">
    <property type="entry name" value="Amidohydro-rel"/>
</dbReference>
<dbReference type="SUPFAM" id="SSF51556">
    <property type="entry name" value="Metallo-dependent hydrolases"/>
    <property type="match status" value="1"/>
</dbReference>
<dbReference type="RefSeq" id="WP_227308009.1">
    <property type="nucleotide sequence ID" value="NZ_JAESVA010000004.1"/>
</dbReference>
<gene>
    <name evidence="3" type="ORF">ACELLULO517_13905</name>
</gene>
<evidence type="ECO:0000313" key="4">
    <source>
        <dbReference type="Proteomes" id="UP000721844"/>
    </source>
</evidence>
<dbReference type="EMBL" id="JAESVA010000004">
    <property type="protein sequence ID" value="MCB8881338.1"/>
    <property type="molecule type" value="Genomic_DNA"/>
</dbReference>
<dbReference type="AlphaFoldDB" id="A0A963Z1X8"/>
<dbReference type="InterPro" id="IPR052350">
    <property type="entry name" value="Metallo-dep_Lactonases"/>
</dbReference>
<sequence>MTERLYSGPIIDAHHHLWDLTMGRHKWLMPSGGEVEALGGLDALRTNYLVEDFRADSARQRVVGSVHIEALWDRDDLVGETRWLETLDKSDNIASRYIANAGLGTPGAAAVLEEQASFPRVVGVREILSWHPDPKRSFATRSDIAEDPAWRADLALLPQHGLIFELMMYPYQAAMVSDLARRYPQLQFVVNHCGSPIDRDADGMQRWRDGLVTISQHENVALKISNMAAYDKDRTEDSLRAVAMHCLDCFGVARTMLATDYPVARLQMTYDAIYENFKQIFAPLSQDEQSALFHDNAARMYRFDEAV</sequence>
<comment type="caution">
    <text evidence="3">The sequence shown here is derived from an EMBL/GenBank/DDBJ whole genome shotgun (WGS) entry which is preliminary data.</text>
</comment>
<dbReference type="PANTHER" id="PTHR43569:SF1">
    <property type="entry name" value="BLL3371 PROTEIN"/>
    <property type="match status" value="1"/>
</dbReference>
<dbReference type="GO" id="GO:0016787">
    <property type="term" value="F:hydrolase activity"/>
    <property type="evidence" value="ECO:0007669"/>
    <property type="project" value="InterPro"/>
</dbReference>
<evidence type="ECO:0000259" key="2">
    <source>
        <dbReference type="Pfam" id="PF04909"/>
    </source>
</evidence>
<dbReference type="PANTHER" id="PTHR43569">
    <property type="entry name" value="AMIDOHYDROLASE"/>
    <property type="match status" value="1"/>
</dbReference>
<dbReference type="Pfam" id="PF04909">
    <property type="entry name" value="Amidohydro_2"/>
    <property type="match status" value="1"/>
</dbReference>
<feature type="domain" description="Amidohydrolase-related" evidence="2">
    <location>
        <begin position="11"/>
        <end position="303"/>
    </location>
</feature>
<evidence type="ECO:0000256" key="1">
    <source>
        <dbReference type="ARBA" id="ARBA00038310"/>
    </source>
</evidence>
<name>A0A963Z1X8_9PROT</name>
<accession>A0A963Z1X8</accession>
<dbReference type="Proteomes" id="UP000721844">
    <property type="component" value="Unassembled WGS sequence"/>
</dbReference>